<dbReference type="EMBL" id="CP133617">
    <property type="protein sequence ID" value="WMV32390.1"/>
    <property type="molecule type" value="Genomic_DNA"/>
</dbReference>
<dbReference type="GO" id="GO:0016787">
    <property type="term" value="F:hydrolase activity"/>
    <property type="evidence" value="ECO:0007669"/>
    <property type="project" value="UniProtKB-KW"/>
</dbReference>
<dbReference type="Gene3D" id="3.10.10.10">
    <property type="entry name" value="HIV Type 1 Reverse Transcriptase, subunit A, domain 1"/>
    <property type="match status" value="1"/>
</dbReference>
<dbReference type="Gene3D" id="3.30.70.270">
    <property type="match status" value="2"/>
</dbReference>
<dbReference type="CDD" id="cd01647">
    <property type="entry name" value="RT_LTR"/>
    <property type="match status" value="1"/>
</dbReference>
<dbReference type="Proteomes" id="UP001234989">
    <property type="component" value="Chromosome 6"/>
</dbReference>
<gene>
    <name evidence="8" type="ORF">MTR67_025775</name>
</gene>
<dbReference type="FunFam" id="3.30.70.270:FF:000003">
    <property type="entry name" value="Transposon Ty3-G Gag-Pol polyprotein"/>
    <property type="match status" value="1"/>
</dbReference>
<dbReference type="GO" id="GO:0003964">
    <property type="term" value="F:RNA-directed DNA polymerase activity"/>
    <property type="evidence" value="ECO:0007669"/>
    <property type="project" value="UniProtKB-KW"/>
</dbReference>
<evidence type="ECO:0000259" key="7">
    <source>
        <dbReference type="PROSITE" id="PS50994"/>
    </source>
</evidence>
<dbReference type="InterPro" id="IPR041373">
    <property type="entry name" value="RT_RNaseH"/>
</dbReference>
<dbReference type="GO" id="GO:0003676">
    <property type="term" value="F:nucleic acid binding"/>
    <property type="evidence" value="ECO:0007669"/>
    <property type="project" value="InterPro"/>
</dbReference>
<feature type="domain" description="Integrase catalytic" evidence="7">
    <location>
        <begin position="451"/>
        <end position="617"/>
    </location>
</feature>
<dbReference type="AlphaFoldDB" id="A0AAF0R0U5"/>
<dbReference type="SUPFAM" id="SSF56672">
    <property type="entry name" value="DNA/RNA polymerases"/>
    <property type="match status" value="1"/>
</dbReference>
<keyword evidence="2" id="KW-0548">Nucleotidyltransferase</keyword>
<keyword evidence="1" id="KW-0808">Transferase</keyword>
<dbReference type="InterPro" id="IPR056924">
    <property type="entry name" value="SH3_Tf2-1"/>
</dbReference>
<dbReference type="Gene3D" id="3.30.420.10">
    <property type="entry name" value="Ribonuclease H-like superfamily/Ribonuclease H"/>
    <property type="match status" value="1"/>
</dbReference>
<dbReference type="PANTHER" id="PTHR37984:SF5">
    <property type="entry name" value="PROTEIN NYNRIN-LIKE"/>
    <property type="match status" value="1"/>
</dbReference>
<dbReference type="InterPro" id="IPR016197">
    <property type="entry name" value="Chromo-like_dom_sf"/>
</dbReference>
<dbReference type="InterPro" id="IPR001584">
    <property type="entry name" value="Integrase_cat-core"/>
</dbReference>
<protein>
    <recommendedName>
        <fullName evidence="7">Integrase catalytic domain-containing protein</fullName>
    </recommendedName>
</protein>
<evidence type="ECO:0000256" key="4">
    <source>
        <dbReference type="ARBA" id="ARBA00022759"/>
    </source>
</evidence>
<keyword evidence="6" id="KW-0695">RNA-directed DNA polymerase</keyword>
<evidence type="ECO:0000256" key="1">
    <source>
        <dbReference type="ARBA" id="ARBA00022679"/>
    </source>
</evidence>
<dbReference type="InterPro" id="IPR043128">
    <property type="entry name" value="Rev_trsase/Diguanyl_cyclase"/>
</dbReference>
<dbReference type="Pfam" id="PF24626">
    <property type="entry name" value="SH3_Tf2-1"/>
    <property type="match status" value="1"/>
</dbReference>
<accession>A0AAF0R0U5</accession>
<evidence type="ECO:0000256" key="2">
    <source>
        <dbReference type="ARBA" id="ARBA00022695"/>
    </source>
</evidence>
<dbReference type="InterPro" id="IPR036397">
    <property type="entry name" value="RNaseH_sf"/>
</dbReference>
<dbReference type="Pfam" id="PF17917">
    <property type="entry name" value="RT_RNaseH"/>
    <property type="match status" value="1"/>
</dbReference>
<keyword evidence="4" id="KW-0255">Endonuclease</keyword>
<dbReference type="PROSITE" id="PS50994">
    <property type="entry name" value="INTEGRASE"/>
    <property type="match status" value="1"/>
</dbReference>
<dbReference type="InterPro" id="IPR012337">
    <property type="entry name" value="RNaseH-like_sf"/>
</dbReference>
<reference evidence="8" key="1">
    <citation type="submission" date="2023-08" db="EMBL/GenBank/DDBJ databases">
        <title>A de novo genome assembly of Solanum verrucosum Schlechtendal, a Mexican diploid species geographically isolated from the other diploid A-genome species in potato relatives.</title>
        <authorList>
            <person name="Hosaka K."/>
        </authorList>
    </citation>
    <scope>NUCLEOTIDE SEQUENCE</scope>
    <source>
        <tissue evidence="8">Young leaves</tissue>
    </source>
</reference>
<dbReference type="InterPro" id="IPR000477">
    <property type="entry name" value="RT_dom"/>
</dbReference>
<dbReference type="SUPFAM" id="SSF53098">
    <property type="entry name" value="Ribonuclease H-like"/>
    <property type="match status" value="1"/>
</dbReference>
<dbReference type="GO" id="GO:0004519">
    <property type="term" value="F:endonuclease activity"/>
    <property type="evidence" value="ECO:0007669"/>
    <property type="project" value="UniProtKB-KW"/>
</dbReference>
<keyword evidence="9" id="KW-1185">Reference proteome</keyword>
<dbReference type="InterPro" id="IPR043502">
    <property type="entry name" value="DNA/RNA_pol_sf"/>
</dbReference>
<dbReference type="GO" id="GO:0015074">
    <property type="term" value="P:DNA integration"/>
    <property type="evidence" value="ECO:0007669"/>
    <property type="project" value="InterPro"/>
</dbReference>
<sequence>MVEKTLIWVWGSRVWPRVDIIDYNPGMTWLSPYYDVLNCNTKSVTLEISIREKLEWENVYKPKPTKIISSIRARKLVGQGCLDYLAHIRDVEVESPSIESIPVVSEFREMFPTDFPGKPLNRDTNFYIDLEPSTRPISIPPYRMAPTELRELKAQIQELLDKRFICPSASPWGALVLFIKKKNGSMRICIDYYQLNRVIIRNKYPLPWIDDLFDQLQGASIFSKIDLRLTNALVAFMSLMNDVFKPFLDSFVIVFIDDILVYSISKEDHADHLRTVMGVLGKQKFYAKFSKCEFWLTSVVFLGHVVSKEGLLSSICKEIFFHCHTSDKVDKKGGLGAVLMQDNNVIVYALRQFKVHEWNYPMHDLKLAAVVFALKIWRHYLYGVKCEVFTDHRSLQHVLTQKDLNLRKRRWMELLKDYDMTIQYHPDKANVVADALSQKAMIRHLKKRWVLASIEVRATSIDEIKAKQLEDENLNDLRKKTLIIKAQDIILDAEGRTDYSAPQLAKVYVKEIVRLHGVALSIISDRGTQFTSKFWEKLHEELGTQLTFSTALHPQTDGESERTIQVLEDILRAYVIDFGGHWEKFLPLYVKLLGVDLVRDAQDKVRSIQAKLLATQIRQKKYADHKVRNMTFRTGENILLKISPMKGVMRFRKKGKLIPRYIGPFGVLDRVGPVAYRLALPPNLSGVHQYEEEPIAILDRDVRKLRTKEIKSVKVQWKHLPVEEATWEIEKDMREKYPQLSTIQVLLYLYFSRFPSLSLGDE</sequence>
<dbReference type="CDD" id="cd09274">
    <property type="entry name" value="RNase_HI_RT_Ty3"/>
    <property type="match status" value="1"/>
</dbReference>
<organism evidence="8 9">
    <name type="scientific">Solanum verrucosum</name>
    <dbReference type="NCBI Taxonomy" id="315347"/>
    <lineage>
        <taxon>Eukaryota</taxon>
        <taxon>Viridiplantae</taxon>
        <taxon>Streptophyta</taxon>
        <taxon>Embryophyta</taxon>
        <taxon>Tracheophyta</taxon>
        <taxon>Spermatophyta</taxon>
        <taxon>Magnoliopsida</taxon>
        <taxon>eudicotyledons</taxon>
        <taxon>Gunneridae</taxon>
        <taxon>Pentapetalae</taxon>
        <taxon>asterids</taxon>
        <taxon>lamiids</taxon>
        <taxon>Solanales</taxon>
        <taxon>Solanaceae</taxon>
        <taxon>Solanoideae</taxon>
        <taxon>Solaneae</taxon>
        <taxon>Solanum</taxon>
    </lineage>
</organism>
<proteinExistence type="predicted"/>
<keyword evidence="5" id="KW-0378">Hydrolase</keyword>
<name>A0AAF0R0U5_SOLVR</name>
<keyword evidence="3" id="KW-0540">Nuclease</keyword>
<evidence type="ECO:0000256" key="3">
    <source>
        <dbReference type="ARBA" id="ARBA00022722"/>
    </source>
</evidence>
<evidence type="ECO:0000313" key="9">
    <source>
        <dbReference type="Proteomes" id="UP001234989"/>
    </source>
</evidence>
<evidence type="ECO:0000313" key="8">
    <source>
        <dbReference type="EMBL" id="WMV32390.1"/>
    </source>
</evidence>
<dbReference type="SUPFAM" id="SSF54160">
    <property type="entry name" value="Chromo domain-like"/>
    <property type="match status" value="1"/>
</dbReference>
<dbReference type="Pfam" id="PF00078">
    <property type="entry name" value="RVT_1"/>
    <property type="match status" value="1"/>
</dbReference>
<evidence type="ECO:0000256" key="6">
    <source>
        <dbReference type="ARBA" id="ARBA00022918"/>
    </source>
</evidence>
<dbReference type="PANTHER" id="PTHR37984">
    <property type="entry name" value="PROTEIN CBG26694"/>
    <property type="match status" value="1"/>
</dbReference>
<evidence type="ECO:0000256" key="5">
    <source>
        <dbReference type="ARBA" id="ARBA00022801"/>
    </source>
</evidence>
<dbReference type="InterPro" id="IPR050951">
    <property type="entry name" value="Retrovirus_Pol_polyprotein"/>
</dbReference>